<evidence type="ECO:0000256" key="1">
    <source>
        <dbReference type="SAM" id="MobiDB-lite"/>
    </source>
</evidence>
<evidence type="ECO:0000313" key="2">
    <source>
        <dbReference type="EMBL" id="JAD16380.1"/>
    </source>
</evidence>
<reference evidence="2" key="1">
    <citation type="submission" date="2014-09" db="EMBL/GenBank/DDBJ databases">
        <authorList>
            <person name="Magalhaes I.L.F."/>
            <person name="Oliveira U."/>
            <person name="Santos F.R."/>
            <person name="Vidigal T.H.D.A."/>
            <person name="Brescovit A.D."/>
            <person name="Santos A.J."/>
        </authorList>
    </citation>
    <scope>NUCLEOTIDE SEQUENCE</scope>
    <source>
        <tissue evidence="2">Shoot tissue taken approximately 20 cm above the soil surface</tissue>
    </source>
</reference>
<proteinExistence type="predicted"/>
<reference evidence="2" key="2">
    <citation type="journal article" date="2015" name="Data Brief">
        <title>Shoot transcriptome of the giant reed, Arundo donax.</title>
        <authorList>
            <person name="Barrero R.A."/>
            <person name="Guerrero F.D."/>
            <person name="Moolhuijzen P."/>
            <person name="Goolsby J.A."/>
            <person name="Tidwell J."/>
            <person name="Bellgard S.E."/>
            <person name="Bellgard M.I."/>
        </authorList>
    </citation>
    <scope>NUCLEOTIDE SEQUENCE</scope>
    <source>
        <tissue evidence="2">Shoot tissue taken approximately 20 cm above the soil surface</tissue>
    </source>
</reference>
<protein>
    <submittedName>
        <fullName evidence="2">Uncharacterized protein</fullName>
    </submittedName>
</protein>
<accession>A0A0A8XUM4</accession>
<dbReference type="EMBL" id="GBRH01281515">
    <property type="protein sequence ID" value="JAD16380.1"/>
    <property type="molecule type" value="Transcribed_RNA"/>
</dbReference>
<feature type="region of interest" description="Disordered" evidence="1">
    <location>
        <begin position="29"/>
        <end position="52"/>
    </location>
</feature>
<sequence length="52" mass="5516">MRTWFGRAWRASVDGRPGAEARACVVDGAGGQQAEADARAPSRGGVRRRTTS</sequence>
<organism evidence="2">
    <name type="scientific">Arundo donax</name>
    <name type="common">Giant reed</name>
    <name type="synonym">Donax arundinaceus</name>
    <dbReference type="NCBI Taxonomy" id="35708"/>
    <lineage>
        <taxon>Eukaryota</taxon>
        <taxon>Viridiplantae</taxon>
        <taxon>Streptophyta</taxon>
        <taxon>Embryophyta</taxon>
        <taxon>Tracheophyta</taxon>
        <taxon>Spermatophyta</taxon>
        <taxon>Magnoliopsida</taxon>
        <taxon>Liliopsida</taxon>
        <taxon>Poales</taxon>
        <taxon>Poaceae</taxon>
        <taxon>PACMAD clade</taxon>
        <taxon>Arundinoideae</taxon>
        <taxon>Arundineae</taxon>
        <taxon>Arundo</taxon>
    </lineage>
</organism>
<name>A0A0A8XUM4_ARUDO</name>
<dbReference type="AlphaFoldDB" id="A0A0A8XUM4"/>